<keyword evidence="3" id="KW-1185">Reference proteome</keyword>
<reference evidence="2" key="2">
    <citation type="submission" date="2023-06" db="EMBL/GenBank/DDBJ databases">
        <authorList>
            <consortium name="Lawrence Berkeley National Laboratory"/>
            <person name="Mondo S.J."/>
            <person name="Hensen N."/>
            <person name="Bonometti L."/>
            <person name="Westerberg I."/>
            <person name="Brannstrom I.O."/>
            <person name="Guillou S."/>
            <person name="Cros-Aarteil S."/>
            <person name="Calhoun S."/>
            <person name="Haridas S."/>
            <person name="Kuo A."/>
            <person name="Pangilinan J."/>
            <person name="Riley R."/>
            <person name="Labutti K."/>
            <person name="Andreopoulos B."/>
            <person name="Lipzen A."/>
            <person name="Chen C."/>
            <person name="Yanf M."/>
            <person name="Daum C."/>
            <person name="Ng V."/>
            <person name="Clum A."/>
            <person name="Steindorff A."/>
            <person name="Ohm R."/>
            <person name="Martin F."/>
            <person name="Silar P."/>
            <person name="Natvig D."/>
            <person name="Lalanne C."/>
            <person name="Gautier V."/>
            <person name="Ament-Velasquez S.L."/>
            <person name="Kruys A."/>
            <person name="Hutchinson M.I."/>
            <person name="Powell A.J."/>
            <person name="Barry K."/>
            <person name="Miller A.N."/>
            <person name="Grigoriev I.V."/>
            <person name="Debuchy R."/>
            <person name="Gladieux P."/>
            <person name="Thoren M.H."/>
            <person name="Johannesson H."/>
        </authorList>
    </citation>
    <scope>NUCLEOTIDE SEQUENCE</scope>
    <source>
        <strain evidence="2">PSN324</strain>
    </source>
</reference>
<protein>
    <submittedName>
        <fullName evidence="2">Uncharacterized protein</fullName>
    </submittedName>
</protein>
<gene>
    <name evidence="2" type="ORF">QBC42DRAFT_332676</name>
</gene>
<evidence type="ECO:0000313" key="2">
    <source>
        <dbReference type="EMBL" id="KAK4460411.1"/>
    </source>
</evidence>
<accession>A0AAV9HKJ9</accession>
<evidence type="ECO:0000256" key="1">
    <source>
        <dbReference type="SAM" id="Coils"/>
    </source>
</evidence>
<dbReference type="AlphaFoldDB" id="A0AAV9HKJ9"/>
<reference evidence="2" key="1">
    <citation type="journal article" date="2023" name="Mol. Phylogenet. Evol.">
        <title>Genome-scale phylogeny and comparative genomics of the fungal order Sordariales.</title>
        <authorList>
            <person name="Hensen N."/>
            <person name="Bonometti L."/>
            <person name="Westerberg I."/>
            <person name="Brannstrom I.O."/>
            <person name="Guillou S."/>
            <person name="Cros-Aarteil S."/>
            <person name="Calhoun S."/>
            <person name="Haridas S."/>
            <person name="Kuo A."/>
            <person name="Mondo S."/>
            <person name="Pangilinan J."/>
            <person name="Riley R."/>
            <person name="LaButti K."/>
            <person name="Andreopoulos B."/>
            <person name="Lipzen A."/>
            <person name="Chen C."/>
            <person name="Yan M."/>
            <person name="Daum C."/>
            <person name="Ng V."/>
            <person name="Clum A."/>
            <person name="Steindorff A."/>
            <person name="Ohm R.A."/>
            <person name="Martin F."/>
            <person name="Silar P."/>
            <person name="Natvig D.O."/>
            <person name="Lalanne C."/>
            <person name="Gautier V."/>
            <person name="Ament-Velasquez S.L."/>
            <person name="Kruys A."/>
            <person name="Hutchinson M.I."/>
            <person name="Powell A.J."/>
            <person name="Barry K."/>
            <person name="Miller A.N."/>
            <person name="Grigoriev I.V."/>
            <person name="Debuchy R."/>
            <person name="Gladieux P."/>
            <person name="Hiltunen Thoren M."/>
            <person name="Johannesson H."/>
        </authorList>
    </citation>
    <scope>NUCLEOTIDE SEQUENCE</scope>
    <source>
        <strain evidence="2">PSN324</strain>
    </source>
</reference>
<feature type="coiled-coil region" evidence="1">
    <location>
        <begin position="15"/>
        <end position="42"/>
    </location>
</feature>
<sequence>MDLRFPAPAEVDADIAAAQSLVDKLQKQLDDFREITQKTKNAQNAQGVTVELAAALESARRRASQEGINPAAASSNKYSRWIYKTMRDARRAVRIRIRIHTRVRASCRVPIRRRRLHHHPRRTPLPDYGLAPEERHRAAGHPCSRRLAHVLEGAVDNRTKLVVRQAVWQAANALPRFGDVSGLTSGSGGDVCKGWRTQDDCNETECSSPTDGLED</sequence>
<name>A0AAV9HKJ9_9PEZI</name>
<evidence type="ECO:0000313" key="3">
    <source>
        <dbReference type="Proteomes" id="UP001321749"/>
    </source>
</evidence>
<dbReference type="EMBL" id="MU865013">
    <property type="protein sequence ID" value="KAK4460411.1"/>
    <property type="molecule type" value="Genomic_DNA"/>
</dbReference>
<dbReference type="Proteomes" id="UP001321749">
    <property type="component" value="Unassembled WGS sequence"/>
</dbReference>
<organism evidence="2 3">
    <name type="scientific">Cladorrhinum samala</name>
    <dbReference type="NCBI Taxonomy" id="585594"/>
    <lineage>
        <taxon>Eukaryota</taxon>
        <taxon>Fungi</taxon>
        <taxon>Dikarya</taxon>
        <taxon>Ascomycota</taxon>
        <taxon>Pezizomycotina</taxon>
        <taxon>Sordariomycetes</taxon>
        <taxon>Sordariomycetidae</taxon>
        <taxon>Sordariales</taxon>
        <taxon>Podosporaceae</taxon>
        <taxon>Cladorrhinum</taxon>
    </lineage>
</organism>
<comment type="caution">
    <text evidence="2">The sequence shown here is derived from an EMBL/GenBank/DDBJ whole genome shotgun (WGS) entry which is preliminary data.</text>
</comment>
<proteinExistence type="predicted"/>
<keyword evidence="1" id="KW-0175">Coiled coil</keyword>